<dbReference type="InterPro" id="IPR013656">
    <property type="entry name" value="PAS_4"/>
</dbReference>
<dbReference type="InterPro" id="IPR029016">
    <property type="entry name" value="GAF-like_dom_sf"/>
</dbReference>
<sequence>MQFDDAGRRRLEALERLGFMFDRAPSFMALLRGPEHVFEIANPAYLDIVGDRPIIGLSVADALPDAAAQGYVDILDRVYESGLPYRTSGSRFRQQRNPDGPILDLYLDFVFQPMVDENGKVEGIFVEGFDVTARVLQVRRQAAVIELGDRIRDLEDVPAIAQAAAEIVARVIGASRAGFGTVDAARETVLMHPNWCAEGVAPVMGMHRFRDYGSFIEDLKAGQTVIIGDVAKDPRTGASAKALKAIGISALVNVPIREHGVLELVVFAHFPDARELSSEDLDFIRQVGDRTQASISRANARRQQDVLNQELSHRLKNTLAMVQAIASRTLKGLADEPAVDVFMQRLHALASAHNVLLQQNWSGAPVADVVGAALASIEAVDRLDIDGPPLHLGARVALSMSLLLHELGTNALKYGALSNSDGTVEIRWWTEVRNDVDTFVFRWTEKGGPGVFARTRRGFGSRLIEMGLMGSGHAEMDFRPEGLVAELTAPLERIGDM</sequence>
<dbReference type="Gene3D" id="3.30.450.20">
    <property type="entry name" value="PAS domain"/>
    <property type="match status" value="1"/>
</dbReference>
<dbReference type="SUPFAM" id="SSF55785">
    <property type="entry name" value="PYP-like sensor domain (PAS domain)"/>
    <property type="match status" value="1"/>
</dbReference>
<evidence type="ECO:0000256" key="1">
    <source>
        <dbReference type="ARBA" id="ARBA00000085"/>
    </source>
</evidence>
<dbReference type="EMBL" id="LC066371">
    <property type="protein sequence ID" value="BAT26180.1"/>
    <property type="molecule type" value="Genomic_DNA"/>
</dbReference>
<evidence type="ECO:0000256" key="7">
    <source>
        <dbReference type="ARBA" id="ARBA00022840"/>
    </source>
</evidence>
<dbReference type="SUPFAM" id="SSF55781">
    <property type="entry name" value="GAF domain-like"/>
    <property type="match status" value="1"/>
</dbReference>
<dbReference type="EC" id="2.7.13.3" evidence="2"/>
<keyword evidence="6 10" id="KW-0418">Kinase</keyword>
<feature type="domain" description="GAF" evidence="8">
    <location>
        <begin position="156"/>
        <end position="305"/>
    </location>
</feature>
<dbReference type="GO" id="GO:0004673">
    <property type="term" value="F:protein histidine kinase activity"/>
    <property type="evidence" value="ECO:0007669"/>
    <property type="project" value="UniProtKB-EC"/>
</dbReference>
<evidence type="ECO:0000259" key="9">
    <source>
        <dbReference type="SMART" id="SM00911"/>
    </source>
</evidence>
<reference evidence="10" key="1">
    <citation type="journal article" date="2015" name="Proc. Natl. Acad. Sci. U.S.A.">
        <title>Bacterial clade with the ribosomal RNA operon on a small plasmid rather than the chromosome.</title>
        <authorList>
            <person name="Anda M."/>
            <person name="Ohtsubo Y."/>
            <person name="Okubo T."/>
            <person name="Sugawara M."/>
            <person name="Nagata Y."/>
            <person name="Tsuda M."/>
            <person name="Minamisawa K."/>
            <person name="Mitsui H."/>
        </authorList>
    </citation>
    <scope>NUCLEOTIDE SEQUENCE</scope>
    <source>
        <strain evidence="10">DSM 21988</strain>
    </source>
</reference>
<accession>A0A0P0YXK0</accession>
<dbReference type="Pfam" id="PF08448">
    <property type="entry name" value="PAS_4"/>
    <property type="match status" value="1"/>
</dbReference>
<dbReference type="SMART" id="SM00065">
    <property type="entry name" value="GAF"/>
    <property type="match status" value="1"/>
</dbReference>
<dbReference type="Gene3D" id="3.30.450.40">
    <property type="match status" value="1"/>
</dbReference>
<proteinExistence type="predicted"/>
<feature type="domain" description="Signal transduction histidine kinase HWE region" evidence="9">
    <location>
        <begin position="310"/>
        <end position="389"/>
    </location>
</feature>
<dbReference type="Pfam" id="PF07536">
    <property type="entry name" value="HWE_HK"/>
    <property type="match status" value="1"/>
</dbReference>
<dbReference type="RefSeq" id="WP_060607815.1">
    <property type="nucleotide sequence ID" value="NZ_BBWQ01000018.1"/>
</dbReference>
<evidence type="ECO:0000256" key="3">
    <source>
        <dbReference type="ARBA" id="ARBA00022553"/>
    </source>
</evidence>
<keyword evidence="7" id="KW-0067">ATP-binding</keyword>
<keyword evidence="3" id="KW-0597">Phosphoprotein</keyword>
<dbReference type="InterPro" id="IPR003018">
    <property type="entry name" value="GAF"/>
</dbReference>
<comment type="catalytic activity">
    <reaction evidence="1">
        <text>ATP + protein L-histidine = ADP + protein N-phospho-L-histidine.</text>
        <dbReference type="EC" id="2.7.13.3"/>
    </reaction>
</comment>
<name>A0A0P0YXK0_9HYPH</name>
<evidence type="ECO:0000256" key="6">
    <source>
        <dbReference type="ARBA" id="ARBA00022777"/>
    </source>
</evidence>
<evidence type="ECO:0000256" key="4">
    <source>
        <dbReference type="ARBA" id="ARBA00022679"/>
    </source>
</evidence>
<dbReference type="InterPro" id="IPR011102">
    <property type="entry name" value="Sig_transdc_His_kinase_HWE"/>
</dbReference>
<dbReference type="PANTHER" id="PTHR41523">
    <property type="entry name" value="TWO-COMPONENT SYSTEM SENSOR PROTEIN"/>
    <property type="match status" value="1"/>
</dbReference>
<dbReference type="InterPro" id="IPR035965">
    <property type="entry name" value="PAS-like_dom_sf"/>
</dbReference>
<evidence type="ECO:0000259" key="8">
    <source>
        <dbReference type="SMART" id="SM00065"/>
    </source>
</evidence>
<evidence type="ECO:0000256" key="2">
    <source>
        <dbReference type="ARBA" id="ARBA00012438"/>
    </source>
</evidence>
<dbReference type="PANTHER" id="PTHR41523:SF7">
    <property type="entry name" value="HISTIDINE KINASE"/>
    <property type="match status" value="1"/>
</dbReference>
<dbReference type="GO" id="GO:0005524">
    <property type="term" value="F:ATP binding"/>
    <property type="evidence" value="ECO:0007669"/>
    <property type="project" value="UniProtKB-KW"/>
</dbReference>
<dbReference type="AlphaFoldDB" id="A0A0P0YXK0"/>
<keyword evidence="4" id="KW-0808">Transferase</keyword>
<dbReference type="SMART" id="SM00911">
    <property type="entry name" value="HWE_HK"/>
    <property type="match status" value="1"/>
</dbReference>
<keyword evidence="5" id="KW-0547">Nucleotide-binding</keyword>
<protein>
    <recommendedName>
        <fullName evidence="2">histidine kinase</fullName>
        <ecNumber evidence="2">2.7.13.3</ecNumber>
    </recommendedName>
</protein>
<evidence type="ECO:0000313" key="10">
    <source>
        <dbReference type="EMBL" id="BAT26180.1"/>
    </source>
</evidence>
<organism evidence="10">
    <name type="scientific">Aureimonas altamirensis</name>
    <dbReference type="NCBI Taxonomy" id="370622"/>
    <lineage>
        <taxon>Bacteria</taxon>
        <taxon>Pseudomonadati</taxon>
        <taxon>Pseudomonadota</taxon>
        <taxon>Alphaproteobacteria</taxon>
        <taxon>Hyphomicrobiales</taxon>
        <taxon>Aurantimonadaceae</taxon>
        <taxon>Aureimonas</taxon>
    </lineage>
</organism>
<evidence type="ECO:0000256" key="5">
    <source>
        <dbReference type="ARBA" id="ARBA00022741"/>
    </source>
</evidence>